<dbReference type="GO" id="GO:0000785">
    <property type="term" value="C:chromatin"/>
    <property type="evidence" value="ECO:0007669"/>
    <property type="project" value="TreeGrafter"/>
</dbReference>
<gene>
    <name evidence="6" type="ORF">CHIRRI_LOCUS10934</name>
</gene>
<dbReference type="PANTHER" id="PTHR12663:SF0">
    <property type="entry name" value="PRECOCIOUS DISSOCIATION OF SISTERS 5, ISOFORM A"/>
    <property type="match status" value="1"/>
</dbReference>
<dbReference type="GO" id="GO:0051301">
    <property type="term" value="P:cell division"/>
    <property type="evidence" value="ECO:0007669"/>
    <property type="project" value="UniProtKB-KW"/>
</dbReference>
<dbReference type="OrthoDB" id="200660at2759"/>
<dbReference type="GO" id="GO:0005634">
    <property type="term" value="C:nucleus"/>
    <property type="evidence" value="ECO:0007669"/>
    <property type="project" value="UniProtKB-SubCell"/>
</dbReference>
<name>A0A9N9S2N7_9DIPT</name>
<dbReference type="Pfam" id="PF20168">
    <property type="entry name" value="PDS5"/>
    <property type="match status" value="1"/>
</dbReference>
<protein>
    <submittedName>
        <fullName evidence="6">Uncharacterized protein</fullName>
    </submittedName>
</protein>
<dbReference type="InterPro" id="IPR039776">
    <property type="entry name" value="Pds5"/>
</dbReference>
<keyword evidence="2" id="KW-0132">Cell division</keyword>
<dbReference type="GO" id="GO:0007064">
    <property type="term" value="P:mitotic sister chromatid cohesion"/>
    <property type="evidence" value="ECO:0007669"/>
    <property type="project" value="InterPro"/>
</dbReference>
<keyword evidence="7" id="KW-1185">Reference proteome</keyword>
<reference evidence="6" key="1">
    <citation type="submission" date="2022-01" db="EMBL/GenBank/DDBJ databases">
        <authorList>
            <person name="King R."/>
        </authorList>
    </citation>
    <scope>NUCLEOTIDE SEQUENCE</scope>
</reference>
<dbReference type="GO" id="GO:0006281">
    <property type="term" value="P:DNA repair"/>
    <property type="evidence" value="ECO:0007669"/>
    <property type="project" value="TreeGrafter"/>
</dbReference>
<dbReference type="AlphaFoldDB" id="A0A9N9S2N7"/>
<keyword evidence="5" id="KW-0131">Cell cycle</keyword>
<dbReference type="Gene3D" id="1.25.10.10">
    <property type="entry name" value="Leucine-rich Repeat Variant"/>
    <property type="match status" value="1"/>
</dbReference>
<reference evidence="6" key="2">
    <citation type="submission" date="2022-10" db="EMBL/GenBank/DDBJ databases">
        <authorList>
            <consortium name="ENA_rothamsted_submissions"/>
            <consortium name="culmorum"/>
            <person name="King R."/>
        </authorList>
    </citation>
    <scope>NUCLEOTIDE SEQUENCE</scope>
</reference>
<evidence type="ECO:0000256" key="1">
    <source>
        <dbReference type="ARBA" id="ARBA00004123"/>
    </source>
</evidence>
<evidence type="ECO:0000313" key="7">
    <source>
        <dbReference type="Proteomes" id="UP001153620"/>
    </source>
</evidence>
<organism evidence="6 7">
    <name type="scientific">Chironomus riparius</name>
    <dbReference type="NCBI Taxonomy" id="315576"/>
    <lineage>
        <taxon>Eukaryota</taxon>
        <taxon>Metazoa</taxon>
        <taxon>Ecdysozoa</taxon>
        <taxon>Arthropoda</taxon>
        <taxon>Hexapoda</taxon>
        <taxon>Insecta</taxon>
        <taxon>Pterygota</taxon>
        <taxon>Neoptera</taxon>
        <taxon>Endopterygota</taxon>
        <taxon>Diptera</taxon>
        <taxon>Nematocera</taxon>
        <taxon>Chironomoidea</taxon>
        <taxon>Chironomidae</taxon>
        <taxon>Chironominae</taxon>
        <taxon>Chironomus</taxon>
    </lineage>
</organism>
<dbReference type="InterPro" id="IPR011989">
    <property type="entry name" value="ARM-like"/>
</dbReference>
<evidence type="ECO:0000256" key="3">
    <source>
        <dbReference type="ARBA" id="ARBA00022776"/>
    </source>
</evidence>
<dbReference type="EMBL" id="OU895879">
    <property type="protein sequence ID" value="CAG9808088.1"/>
    <property type="molecule type" value="Genomic_DNA"/>
</dbReference>
<evidence type="ECO:0000256" key="4">
    <source>
        <dbReference type="ARBA" id="ARBA00023242"/>
    </source>
</evidence>
<evidence type="ECO:0000256" key="2">
    <source>
        <dbReference type="ARBA" id="ARBA00022618"/>
    </source>
</evidence>
<evidence type="ECO:0000313" key="6">
    <source>
        <dbReference type="EMBL" id="CAG9808088.1"/>
    </source>
</evidence>
<sequence length="1145" mass="133154">MESKHQKYELNENTGEDELIRNLKVISEKLQTTLQEEETQEFIPLAFQLSEEYFISHPSKDVQLLVACCIADILRIHAPEAPYKDQDQIKTIFMFLVRQLEGISNPRHKSFSRYFYLMEILAYTKSFTLCFELEDNQEVFIALFKLTFKICSINEPNPKVKSYMLDIMSPLIAEADTVSNELLDVILKHIIEPEKSQNPNAYELCKQLITKTSDSLSLYVKNFLCTELVQTYDRAYESTSTINKIFEVMYELYTIAPNSVKLALPTLEGKLQSKEENKRMKALEMLIKIMSEDFASEFPMLWQQFKQRFADIAPPIRRKCVQASKMFLNNENKFNTEIIQQLCARKRDSDENVRFEVVSTVVDLARKNWKFIVETDLIEILKERVMDTKFLIRKEALQGFSIIYKSHTTELLSQNCESTEETEREKATITMIKNKILHGYYMKTIEDKMLIERLLITCLIPYNLDTKSRMKVLYYLLCDIDEHAVKAFVELQRQQTKLRKAVFEWIKCHKKDEPNKIEITTRAYTIASNLPEQNKSKELLLKFSGHMLKDNEVMQLVEAVLNKDISCSKCTQKMQQLLKKTGNASPSNFYFNTIKNLLNRIASVTVDKESIEEFIKIVEEKSNGKEIFPLTILSQVFAPHFYNEKVLNEMLTLLKNDKMEMDYKENIFKAFTNLSAYKSLNDTFPHLSNELMDMCKKIAVQGNPKQCKQAVKFMCVNAQEKHDSANFEAVKNIVNSLETSINISNPHCRTAIIAMSVICEHYGEYFQKEITKVIGRNIVRGLLLNSVLEENDSSQNHQWIEKDLLPENIRCIIAACKSTVNWLYGLKCDLMSAQKTFKIYDALIITNGNIQEKSKVNKCECSWIKLIAAKSVLKICEHKVLQQGILPQQFLNMSKVMLDDSTQLRDNFLKRLHKGLSRSSSENSLPLEFLSLYVFGGIEKDIHLLDLMRKNFNNILNMKTKILKVNDKDNDLKINLIYLPLQAIALLTHSSILNDPNDLIELRKIEKCLKFIIDPLIDSLESTNNISCIKYLIGKIKLSKSKIEPENEMINVKMWTITEIANKIMKYSSPINKNQDCTFEEVELPEKYYEVQSSEFRNDKIYLPNEFLENNFHSNFLFNVSRKRSSDEEYIQNGDESKRQKQFAL</sequence>
<dbReference type="SUPFAM" id="SSF48371">
    <property type="entry name" value="ARM repeat"/>
    <property type="match status" value="1"/>
</dbReference>
<evidence type="ECO:0000256" key="5">
    <source>
        <dbReference type="ARBA" id="ARBA00023306"/>
    </source>
</evidence>
<dbReference type="InterPro" id="IPR016024">
    <property type="entry name" value="ARM-type_fold"/>
</dbReference>
<keyword evidence="4" id="KW-0539">Nucleus</keyword>
<dbReference type="PANTHER" id="PTHR12663">
    <property type="entry name" value="ANDROGEN INDUCED INHIBITOR OF PROLIFERATION AS3 / PDS5-RELATED"/>
    <property type="match status" value="1"/>
</dbReference>
<accession>A0A9N9S2N7</accession>
<dbReference type="CDD" id="cd19953">
    <property type="entry name" value="PDS5"/>
    <property type="match status" value="1"/>
</dbReference>
<comment type="subcellular location">
    <subcellularLocation>
        <location evidence="1">Nucleus</location>
    </subcellularLocation>
</comment>
<proteinExistence type="predicted"/>
<dbReference type="Proteomes" id="UP001153620">
    <property type="component" value="Chromosome 3"/>
</dbReference>
<keyword evidence="3" id="KW-0498">Mitosis</keyword>